<dbReference type="Proteomes" id="UP001058271">
    <property type="component" value="Chromosome"/>
</dbReference>
<evidence type="ECO:0000313" key="1">
    <source>
        <dbReference type="EMBL" id="UWZ37887.1"/>
    </source>
</evidence>
<name>A0ABY5ZAQ0_9ACTN</name>
<proteinExistence type="predicted"/>
<accession>A0ABY5ZAQ0</accession>
<dbReference type="RefSeq" id="WP_260727251.1">
    <property type="nucleotide sequence ID" value="NZ_BAAABS010000033.1"/>
</dbReference>
<organism evidence="1 2">
    <name type="scientific">Dactylosporangium roseum</name>
    <dbReference type="NCBI Taxonomy" id="47989"/>
    <lineage>
        <taxon>Bacteria</taxon>
        <taxon>Bacillati</taxon>
        <taxon>Actinomycetota</taxon>
        <taxon>Actinomycetes</taxon>
        <taxon>Micromonosporales</taxon>
        <taxon>Micromonosporaceae</taxon>
        <taxon>Dactylosporangium</taxon>
    </lineage>
</organism>
<reference evidence="1" key="1">
    <citation type="submission" date="2021-04" db="EMBL/GenBank/DDBJ databases">
        <title>Biosynthetic gene clusters of Dactylosporangioum roseum.</title>
        <authorList>
            <person name="Hartkoorn R.C."/>
            <person name="Beaudoing E."/>
            <person name="Hot D."/>
            <person name="Moureu S."/>
        </authorList>
    </citation>
    <scope>NUCLEOTIDE SEQUENCE</scope>
    <source>
        <strain evidence="1">NRRL B-16295</strain>
    </source>
</reference>
<keyword evidence="2" id="KW-1185">Reference proteome</keyword>
<evidence type="ECO:0000313" key="2">
    <source>
        <dbReference type="Proteomes" id="UP001058271"/>
    </source>
</evidence>
<sequence length="112" mass="12153">MTDLAARLAEALDRAEQLYEGGHFGGCALLLSGGPFGCDCRHRQFMARLIARDRALLTAYASAGRNLAEHVARCGPNLCGHRDYLTATTTLQILTTAVEAAARFWLPEEVTC</sequence>
<gene>
    <name evidence="1" type="ORF">Drose_06320</name>
</gene>
<dbReference type="EMBL" id="CP073721">
    <property type="protein sequence ID" value="UWZ37887.1"/>
    <property type="molecule type" value="Genomic_DNA"/>
</dbReference>
<protein>
    <submittedName>
        <fullName evidence="1">Uncharacterized protein</fullName>
    </submittedName>
</protein>